<dbReference type="GO" id="GO:0035435">
    <property type="term" value="P:phosphate ion transmembrane transport"/>
    <property type="evidence" value="ECO:0007669"/>
    <property type="project" value="TreeGrafter"/>
</dbReference>
<organism evidence="7 8">
    <name type="scientific">Penaeus vannamei</name>
    <name type="common">Whiteleg shrimp</name>
    <name type="synonym">Litopenaeus vannamei</name>
    <dbReference type="NCBI Taxonomy" id="6689"/>
    <lineage>
        <taxon>Eukaryota</taxon>
        <taxon>Metazoa</taxon>
        <taxon>Ecdysozoa</taxon>
        <taxon>Arthropoda</taxon>
        <taxon>Crustacea</taxon>
        <taxon>Multicrustacea</taxon>
        <taxon>Malacostraca</taxon>
        <taxon>Eumalacostraca</taxon>
        <taxon>Eucarida</taxon>
        <taxon>Decapoda</taxon>
        <taxon>Dendrobranchiata</taxon>
        <taxon>Penaeoidea</taxon>
        <taxon>Penaeidae</taxon>
        <taxon>Penaeus</taxon>
    </lineage>
</organism>
<dbReference type="InterPro" id="IPR036259">
    <property type="entry name" value="MFS_trans_sf"/>
</dbReference>
<evidence type="ECO:0000256" key="1">
    <source>
        <dbReference type="ARBA" id="ARBA00004127"/>
    </source>
</evidence>
<keyword evidence="3 5" id="KW-1133">Transmembrane helix</keyword>
<dbReference type="PROSITE" id="PS50850">
    <property type="entry name" value="MFS"/>
    <property type="match status" value="1"/>
</dbReference>
<dbReference type="STRING" id="6689.A0A423U232"/>
<sequence>MYVSGRRELMMLLVSAVGVLLGASMFGPISIYGIVASESFPAHLSGTAHAVVALAANVGAVVAGWPLSWVARTFSWNGVFLLLEILAASSVLLILLSRRIHITLKAKEQ</sequence>
<dbReference type="InterPro" id="IPR051337">
    <property type="entry name" value="OPA_Antiporter"/>
</dbReference>
<feature type="domain" description="Major facilitator superfamily (MFS) profile" evidence="6">
    <location>
        <begin position="1"/>
        <end position="109"/>
    </location>
</feature>
<dbReference type="Proteomes" id="UP000283509">
    <property type="component" value="Unassembled WGS sequence"/>
</dbReference>
<reference evidence="7 8" key="2">
    <citation type="submission" date="2019-01" db="EMBL/GenBank/DDBJ databases">
        <title>The decoding of complex shrimp genome reveals the adaptation for benthos swimmer, frequently molting mechanism and breeding impact on genome.</title>
        <authorList>
            <person name="Sun Y."/>
            <person name="Gao Y."/>
            <person name="Yu Y."/>
        </authorList>
    </citation>
    <scope>NUCLEOTIDE SEQUENCE [LARGE SCALE GENOMIC DNA]</scope>
    <source>
        <tissue evidence="7">Muscle</tissue>
    </source>
</reference>
<evidence type="ECO:0000256" key="4">
    <source>
        <dbReference type="ARBA" id="ARBA00023136"/>
    </source>
</evidence>
<proteinExistence type="predicted"/>
<keyword evidence="2 5" id="KW-0812">Transmembrane</keyword>
<dbReference type="SUPFAM" id="SSF103473">
    <property type="entry name" value="MFS general substrate transporter"/>
    <property type="match status" value="1"/>
</dbReference>
<dbReference type="GO" id="GO:0061513">
    <property type="term" value="F:glucose 6-phosphate:phosphate antiporter activity"/>
    <property type="evidence" value="ECO:0007669"/>
    <property type="project" value="TreeGrafter"/>
</dbReference>
<comment type="caution">
    <text evidence="7">The sequence shown here is derived from an EMBL/GenBank/DDBJ whole genome shotgun (WGS) entry which is preliminary data.</text>
</comment>
<dbReference type="GO" id="GO:0005789">
    <property type="term" value="C:endoplasmic reticulum membrane"/>
    <property type="evidence" value="ECO:0007669"/>
    <property type="project" value="TreeGrafter"/>
</dbReference>
<dbReference type="PANTHER" id="PTHR43826">
    <property type="entry name" value="GLUCOSE-6-PHOSPHATE EXCHANGER SLC37A4"/>
    <property type="match status" value="1"/>
</dbReference>
<dbReference type="EMBL" id="QCYY01000778">
    <property type="protein sequence ID" value="ROT82757.1"/>
    <property type="molecule type" value="Genomic_DNA"/>
</dbReference>
<evidence type="ECO:0000256" key="2">
    <source>
        <dbReference type="ARBA" id="ARBA00022692"/>
    </source>
</evidence>
<accession>A0A423U232</accession>
<feature type="transmembrane region" description="Helical" evidence="5">
    <location>
        <begin position="12"/>
        <end position="35"/>
    </location>
</feature>
<feature type="transmembrane region" description="Helical" evidence="5">
    <location>
        <begin position="47"/>
        <end position="68"/>
    </location>
</feature>
<comment type="subcellular location">
    <subcellularLocation>
        <location evidence="1">Endomembrane system</location>
        <topology evidence="1">Multi-pass membrane protein</topology>
    </subcellularLocation>
</comment>
<dbReference type="InterPro" id="IPR020846">
    <property type="entry name" value="MFS_dom"/>
</dbReference>
<dbReference type="AlphaFoldDB" id="A0A423U232"/>
<reference evidence="7 8" key="1">
    <citation type="submission" date="2018-04" db="EMBL/GenBank/DDBJ databases">
        <authorList>
            <person name="Zhang X."/>
            <person name="Yuan J."/>
            <person name="Li F."/>
            <person name="Xiang J."/>
        </authorList>
    </citation>
    <scope>NUCLEOTIDE SEQUENCE [LARGE SCALE GENOMIC DNA]</scope>
    <source>
        <tissue evidence="7">Muscle</tissue>
    </source>
</reference>
<evidence type="ECO:0000256" key="3">
    <source>
        <dbReference type="ARBA" id="ARBA00022989"/>
    </source>
</evidence>
<dbReference type="OrthoDB" id="3639251at2759"/>
<name>A0A423U232_PENVA</name>
<keyword evidence="4 5" id="KW-0472">Membrane</keyword>
<protein>
    <submittedName>
        <fullName evidence="7">Glucose-6-phosphate translocase</fullName>
    </submittedName>
</protein>
<dbReference type="Gene3D" id="1.20.1250.20">
    <property type="entry name" value="MFS general substrate transporter like domains"/>
    <property type="match status" value="1"/>
</dbReference>
<keyword evidence="8" id="KW-1185">Reference proteome</keyword>
<evidence type="ECO:0000259" key="6">
    <source>
        <dbReference type="PROSITE" id="PS50850"/>
    </source>
</evidence>
<gene>
    <name evidence="7" type="ORF">C7M84_024069</name>
</gene>
<evidence type="ECO:0000256" key="5">
    <source>
        <dbReference type="SAM" id="Phobius"/>
    </source>
</evidence>
<dbReference type="PANTHER" id="PTHR43826:SF3">
    <property type="entry name" value="GLUCOSE-6-PHOSPHATE EXCHANGER SLC37A4"/>
    <property type="match status" value="1"/>
</dbReference>
<evidence type="ECO:0000313" key="8">
    <source>
        <dbReference type="Proteomes" id="UP000283509"/>
    </source>
</evidence>
<evidence type="ECO:0000313" key="7">
    <source>
        <dbReference type="EMBL" id="ROT82757.1"/>
    </source>
</evidence>
<feature type="transmembrane region" description="Helical" evidence="5">
    <location>
        <begin position="74"/>
        <end position="96"/>
    </location>
</feature>